<dbReference type="GO" id="GO:0006351">
    <property type="term" value="P:DNA-templated transcription"/>
    <property type="evidence" value="ECO:0007669"/>
    <property type="project" value="InterPro"/>
</dbReference>
<evidence type="ECO:0000259" key="8">
    <source>
        <dbReference type="PROSITE" id="PS50048"/>
    </source>
</evidence>
<dbReference type="SMART" id="SM00906">
    <property type="entry name" value="Fungal_trans"/>
    <property type="match status" value="1"/>
</dbReference>
<dbReference type="GO" id="GO:0000981">
    <property type="term" value="F:DNA-binding transcription factor activity, RNA polymerase II-specific"/>
    <property type="evidence" value="ECO:0007669"/>
    <property type="project" value="InterPro"/>
</dbReference>
<dbReference type="OrthoDB" id="4356994at2759"/>
<evidence type="ECO:0000256" key="3">
    <source>
        <dbReference type="ARBA" id="ARBA00023015"/>
    </source>
</evidence>
<reference evidence="9 10" key="1">
    <citation type="submission" date="2019-04" db="EMBL/GenBank/DDBJ databases">
        <title>Friends and foes A comparative genomics study of 23 Aspergillus species from section Flavi.</title>
        <authorList>
            <consortium name="DOE Joint Genome Institute"/>
            <person name="Kjaerbolling I."/>
            <person name="Vesth T."/>
            <person name="Frisvad J.C."/>
            <person name="Nybo J.L."/>
            <person name="Theobald S."/>
            <person name="Kildgaard S."/>
            <person name="Isbrandt T."/>
            <person name="Kuo A."/>
            <person name="Sato A."/>
            <person name="Lyhne E.K."/>
            <person name="Kogle M.E."/>
            <person name="Wiebenga A."/>
            <person name="Kun R.S."/>
            <person name="Lubbers R.J."/>
            <person name="Makela M.R."/>
            <person name="Barry K."/>
            <person name="Chovatia M."/>
            <person name="Clum A."/>
            <person name="Daum C."/>
            <person name="Haridas S."/>
            <person name="He G."/>
            <person name="LaButti K."/>
            <person name="Lipzen A."/>
            <person name="Mondo S."/>
            <person name="Riley R."/>
            <person name="Salamov A."/>
            <person name="Simmons B.A."/>
            <person name="Magnuson J.K."/>
            <person name="Henrissat B."/>
            <person name="Mortensen U.H."/>
            <person name="Larsen T.O."/>
            <person name="Devries R.P."/>
            <person name="Grigoriev I.V."/>
            <person name="Machida M."/>
            <person name="Baker S.E."/>
            <person name="Andersen M.R."/>
        </authorList>
    </citation>
    <scope>NUCLEOTIDE SEQUENCE [LARGE SCALE GENOMIC DNA]</scope>
    <source>
        <strain evidence="9 10">CBS 151.66</strain>
    </source>
</reference>
<evidence type="ECO:0000256" key="5">
    <source>
        <dbReference type="ARBA" id="ARBA00023163"/>
    </source>
</evidence>
<sequence length="695" mass="78374">MPVNRSRSRSSSPSYLTKSPTIMLRRSADGSDSSTASMEYDGDDRRRSHPRPITEKERASQSQTSGRLACDICRERKVRCDRGDPKCGRCARLGYDCSYQGRKRYRAAQADLPRQLSELQNRLAHAEALLRTSSSTVSTATTARPVSPQVDLSWPLVTPSERLGDHERPMQQLQSHITPPMDRVFEGFDMLANLTEDIPDFWGLMDPALTPDALPILPGDTPQLPTPFENGYLPTGNGSSVAPGFESSLFRSTHELEEPISLSDLAVLHQKYFEVFYPVLPILSRQRFHQEWTHDLGSLRIRGLSYAVALIGSTVTPEYTHLQSSCYSNARKYVELCERDDDETYLMSLNTFQALLFIVRYELTKKHFVRAWMTLGRAVTLAQILHLHHMDGSDLARQQRNASHQDAAEIGLARDIRDPVSLEEIRRSFWSLYIFESYGSIRIGRPCTLEEGNLCIFLPSPGELNETFQPSPMPFINNPEKLAGVGYLTSYAAVVIMVKLARLCFEHVSILSHSTSDSGFWDRHYRLVKTINDYTAIFQRYLTAKAVREDPLAFSLHLNLCATHINLHEAAIRKVEEQDLPRLVAAESRKCSTAAALKILGAIRMNWPVQRSERDHFTLQATFIGWPISMSMIALSRSLTNDDTTPIGIVDSLRLLRAALDQVEEPDGYWHKVSGAAVAALAKWDEQQRGFRSGE</sequence>
<comment type="subcellular location">
    <subcellularLocation>
        <location evidence="1">Nucleus</location>
    </subcellularLocation>
</comment>
<evidence type="ECO:0000256" key="6">
    <source>
        <dbReference type="ARBA" id="ARBA00023242"/>
    </source>
</evidence>
<protein>
    <recommendedName>
        <fullName evidence="8">Zn(2)-C6 fungal-type domain-containing protein</fullName>
    </recommendedName>
</protein>
<evidence type="ECO:0000256" key="2">
    <source>
        <dbReference type="ARBA" id="ARBA00022723"/>
    </source>
</evidence>
<keyword evidence="10" id="KW-1185">Reference proteome</keyword>
<dbReference type="Proteomes" id="UP000326565">
    <property type="component" value="Unassembled WGS sequence"/>
</dbReference>
<accession>A0A5N5WQA1</accession>
<feature type="domain" description="Zn(2)-C6 fungal-type" evidence="8">
    <location>
        <begin position="69"/>
        <end position="99"/>
    </location>
</feature>
<dbReference type="GO" id="GO:0008270">
    <property type="term" value="F:zinc ion binding"/>
    <property type="evidence" value="ECO:0007669"/>
    <property type="project" value="InterPro"/>
</dbReference>
<dbReference type="SMART" id="SM00066">
    <property type="entry name" value="GAL4"/>
    <property type="match status" value="1"/>
</dbReference>
<name>A0A5N5WQA1_9EURO</name>
<dbReference type="GO" id="GO:0009893">
    <property type="term" value="P:positive regulation of metabolic process"/>
    <property type="evidence" value="ECO:0007669"/>
    <property type="project" value="UniProtKB-ARBA"/>
</dbReference>
<dbReference type="PROSITE" id="PS00463">
    <property type="entry name" value="ZN2_CY6_FUNGAL_1"/>
    <property type="match status" value="1"/>
</dbReference>
<proteinExistence type="predicted"/>
<dbReference type="Pfam" id="PF04082">
    <property type="entry name" value="Fungal_trans"/>
    <property type="match status" value="1"/>
</dbReference>
<dbReference type="GO" id="GO:0005634">
    <property type="term" value="C:nucleus"/>
    <property type="evidence" value="ECO:0007669"/>
    <property type="project" value="UniProtKB-SubCell"/>
</dbReference>
<organism evidence="9 10">
    <name type="scientific">Aspergillus leporis</name>
    <dbReference type="NCBI Taxonomy" id="41062"/>
    <lineage>
        <taxon>Eukaryota</taxon>
        <taxon>Fungi</taxon>
        <taxon>Dikarya</taxon>
        <taxon>Ascomycota</taxon>
        <taxon>Pezizomycotina</taxon>
        <taxon>Eurotiomycetes</taxon>
        <taxon>Eurotiomycetidae</taxon>
        <taxon>Eurotiales</taxon>
        <taxon>Aspergillaceae</taxon>
        <taxon>Aspergillus</taxon>
        <taxon>Aspergillus subgen. Circumdati</taxon>
    </lineage>
</organism>
<keyword evidence="6" id="KW-0539">Nucleus</keyword>
<dbReference type="AlphaFoldDB" id="A0A5N5WQA1"/>
<dbReference type="InterPro" id="IPR007219">
    <property type="entry name" value="XnlR_reg_dom"/>
</dbReference>
<evidence type="ECO:0000256" key="4">
    <source>
        <dbReference type="ARBA" id="ARBA00023125"/>
    </source>
</evidence>
<dbReference type="GO" id="GO:0003677">
    <property type="term" value="F:DNA binding"/>
    <property type="evidence" value="ECO:0007669"/>
    <property type="project" value="UniProtKB-KW"/>
</dbReference>
<dbReference type="CDD" id="cd00067">
    <property type="entry name" value="GAL4"/>
    <property type="match status" value="1"/>
</dbReference>
<keyword evidence="2" id="KW-0479">Metal-binding</keyword>
<dbReference type="EMBL" id="ML732321">
    <property type="protein sequence ID" value="KAB8069927.1"/>
    <property type="molecule type" value="Genomic_DNA"/>
</dbReference>
<dbReference type="SUPFAM" id="SSF57701">
    <property type="entry name" value="Zn2/Cys6 DNA-binding domain"/>
    <property type="match status" value="1"/>
</dbReference>
<evidence type="ECO:0000313" key="10">
    <source>
        <dbReference type="Proteomes" id="UP000326565"/>
    </source>
</evidence>
<keyword evidence="4" id="KW-0238">DNA-binding</keyword>
<dbReference type="InterPro" id="IPR050815">
    <property type="entry name" value="TF_fung"/>
</dbReference>
<feature type="region of interest" description="Disordered" evidence="7">
    <location>
        <begin position="1"/>
        <end position="66"/>
    </location>
</feature>
<dbReference type="PROSITE" id="PS50048">
    <property type="entry name" value="ZN2_CY6_FUNGAL_2"/>
    <property type="match status" value="1"/>
</dbReference>
<dbReference type="Gene3D" id="4.10.240.10">
    <property type="entry name" value="Zn(2)-C6 fungal-type DNA-binding domain"/>
    <property type="match status" value="1"/>
</dbReference>
<dbReference type="Pfam" id="PF00172">
    <property type="entry name" value="Zn_clus"/>
    <property type="match status" value="1"/>
</dbReference>
<evidence type="ECO:0000256" key="1">
    <source>
        <dbReference type="ARBA" id="ARBA00004123"/>
    </source>
</evidence>
<dbReference type="InterPro" id="IPR001138">
    <property type="entry name" value="Zn2Cys6_DnaBD"/>
</dbReference>
<dbReference type="PANTHER" id="PTHR47338">
    <property type="entry name" value="ZN(II)2CYS6 TRANSCRIPTION FACTOR (EUROFUNG)-RELATED"/>
    <property type="match status" value="1"/>
</dbReference>
<dbReference type="CDD" id="cd12148">
    <property type="entry name" value="fungal_TF_MHR"/>
    <property type="match status" value="1"/>
</dbReference>
<keyword evidence="5" id="KW-0804">Transcription</keyword>
<dbReference type="InterPro" id="IPR036864">
    <property type="entry name" value="Zn2-C6_fun-type_DNA-bd_sf"/>
</dbReference>
<dbReference type="PANTHER" id="PTHR47338:SF10">
    <property type="entry name" value="TRANSCRIPTION FACTOR DOMAIN-CONTAINING PROTEIN-RELATED"/>
    <property type="match status" value="1"/>
</dbReference>
<gene>
    <name evidence="9" type="ORF">BDV29DRAFT_43013</name>
</gene>
<evidence type="ECO:0000256" key="7">
    <source>
        <dbReference type="SAM" id="MobiDB-lite"/>
    </source>
</evidence>
<keyword evidence="3" id="KW-0805">Transcription regulation</keyword>
<evidence type="ECO:0000313" key="9">
    <source>
        <dbReference type="EMBL" id="KAB8069927.1"/>
    </source>
</evidence>